<accession>A0A2P2JG34</accession>
<dbReference type="AlphaFoldDB" id="A0A2P2JG34"/>
<sequence length="41" mass="4663">MVQNYNLLCFKVSAVVDAREALSNCLLICLVENFKCICFHP</sequence>
<reference evidence="1" key="1">
    <citation type="submission" date="2018-02" db="EMBL/GenBank/DDBJ databases">
        <title>Rhizophora mucronata_Transcriptome.</title>
        <authorList>
            <person name="Meera S.P."/>
            <person name="Sreeshan A."/>
            <person name="Augustine A."/>
        </authorList>
    </citation>
    <scope>NUCLEOTIDE SEQUENCE</scope>
    <source>
        <tissue evidence="1">Leaf</tissue>
    </source>
</reference>
<dbReference type="EMBL" id="GGEC01011941">
    <property type="protein sequence ID" value="MBW92424.1"/>
    <property type="molecule type" value="Transcribed_RNA"/>
</dbReference>
<evidence type="ECO:0000313" key="1">
    <source>
        <dbReference type="EMBL" id="MBW92424.1"/>
    </source>
</evidence>
<proteinExistence type="predicted"/>
<organism evidence="1">
    <name type="scientific">Rhizophora mucronata</name>
    <name type="common">Asiatic mangrove</name>
    <dbReference type="NCBI Taxonomy" id="61149"/>
    <lineage>
        <taxon>Eukaryota</taxon>
        <taxon>Viridiplantae</taxon>
        <taxon>Streptophyta</taxon>
        <taxon>Embryophyta</taxon>
        <taxon>Tracheophyta</taxon>
        <taxon>Spermatophyta</taxon>
        <taxon>Magnoliopsida</taxon>
        <taxon>eudicotyledons</taxon>
        <taxon>Gunneridae</taxon>
        <taxon>Pentapetalae</taxon>
        <taxon>rosids</taxon>
        <taxon>fabids</taxon>
        <taxon>Malpighiales</taxon>
        <taxon>Rhizophoraceae</taxon>
        <taxon>Rhizophora</taxon>
    </lineage>
</organism>
<protein>
    <submittedName>
        <fullName evidence="1">Uncharacterized protein</fullName>
    </submittedName>
</protein>
<name>A0A2P2JG34_RHIMU</name>